<organism evidence="5 6">
    <name type="scientific">Betta splendens</name>
    <name type="common">Siamese fighting fish</name>
    <dbReference type="NCBI Taxonomy" id="158456"/>
    <lineage>
        <taxon>Eukaryota</taxon>
        <taxon>Metazoa</taxon>
        <taxon>Chordata</taxon>
        <taxon>Craniata</taxon>
        <taxon>Vertebrata</taxon>
        <taxon>Euteleostomi</taxon>
        <taxon>Actinopterygii</taxon>
        <taxon>Neopterygii</taxon>
        <taxon>Teleostei</taxon>
        <taxon>Neoteleostei</taxon>
        <taxon>Acanthomorphata</taxon>
        <taxon>Anabantaria</taxon>
        <taxon>Anabantiformes</taxon>
        <taxon>Anabantoidei</taxon>
        <taxon>Osphronemidae</taxon>
        <taxon>Betta</taxon>
    </lineage>
</organism>
<dbReference type="Proteomes" id="UP000515150">
    <property type="component" value="Chromosome 4"/>
</dbReference>
<keyword evidence="2" id="KW-1133">Transmembrane helix</keyword>
<dbReference type="InParanoid" id="A0A6P7MEN7"/>
<evidence type="ECO:0000259" key="4">
    <source>
        <dbReference type="PROSITE" id="PS50853"/>
    </source>
</evidence>
<dbReference type="CTD" id="3594"/>
<dbReference type="GeneID" id="114854299"/>
<dbReference type="InterPro" id="IPR003961">
    <property type="entry name" value="FN3_dom"/>
</dbReference>
<dbReference type="InterPro" id="IPR036116">
    <property type="entry name" value="FN3_sf"/>
</dbReference>
<feature type="transmembrane region" description="Helical" evidence="2">
    <location>
        <begin position="513"/>
        <end position="534"/>
    </location>
</feature>
<feature type="domain" description="Fibronectin type-III" evidence="4">
    <location>
        <begin position="129"/>
        <end position="227"/>
    </location>
</feature>
<name>A0A6P7MEN7_BETSP</name>
<evidence type="ECO:0000256" key="2">
    <source>
        <dbReference type="SAM" id="Phobius"/>
    </source>
</evidence>
<feature type="domain" description="Fibronectin type-III" evidence="4">
    <location>
        <begin position="230"/>
        <end position="325"/>
    </location>
</feature>
<feature type="compositionally biased region" description="Polar residues" evidence="1">
    <location>
        <begin position="610"/>
        <end position="621"/>
    </location>
</feature>
<proteinExistence type="predicted"/>
<dbReference type="CDD" id="cd00063">
    <property type="entry name" value="FN3"/>
    <property type="match status" value="2"/>
</dbReference>
<feature type="region of interest" description="Disordered" evidence="1">
    <location>
        <begin position="572"/>
        <end position="628"/>
    </location>
</feature>
<evidence type="ECO:0000256" key="3">
    <source>
        <dbReference type="SAM" id="SignalP"/>
    </source>
</evidence>
<dbReference type="PANTHER" id="PTHR48483">
    <property type="entry name" value="INTERLEUKIN-27 SUBUNIT BETA"/>
    <property type="match status" value="1"/>
</dbReference>
<keyword evidence="2" id="KW-0812">Transmembrane</keyword>
<dbReference type="AlphaFoldDB" id="A0A6P7MEN7"/>
<dbReference type="SUPFAM" id="SSF49265">
    <property type="entry name" value="Fibronectin type III"/>
    <property type="match status" value="2"/>
</dbReference>
<dbReference type="InterPro" id="IPR013783">
    <property type="entry name" value="Ig-like_fold"/>
</dbReference>
<feature type="chain" id="PRO_5028259162" evidence="3">
    <location>
        <begin position="37"/>
        <end position="654"/>
    </location>
</feature>
<evidence type="ECO:0000256" key="1">
    <source>
        <dbReference type="SAM" id="MobiDB-lite"/>
    </source>
</evidence>
<dbReference type="KEGG" id="bspl:114854299"/>
<sequence length="654" mass="74621">MNIFLDFPRCFTETLTRWTSCYVVMFMFLTVSKGSACQAPSSPQCFRTIDTASVYICEWNMMTANNVTFDIYFDNKPFKAFEKTWCHINEELLIKFRPVDIWVRAYVGNSSCDSPRTTVVLGHTVKYDAPQNISLSWSKNDLMLRWRAADIHPAFVEVLFRRREHPSEPWQNRSTTTTNGTFLYQVIVMDLQSDTVYVVRIRQQSSKAQNPLWSAWSQDVIVPAEPKVEPKVAMKTSLLNGYRSVKLSWKPMLHAAGVPGVTYRLTDTQSSCGCPCMKREPFETEQHSYDMFVSYSAVNISVTAINAAGRSPPATVQLPARAADSEACNKTLLQNLNKKSCHEWYELLEEGPRLENVITLTRKKTPEQRKELMNNIRDYVRYLYFEHRCNNRKPETVQMCIFYKRESAPDREPHAFKALSQTPTSASMWWRPIPLVNQRGHVTHYNVCSIQISPQNKSKDCFNVSTSLLNFTLNNLTSGAKYIISVAGVTRAGEGPAAAATVTVMLPENTGNVWWSFGLLLVFFLISMLCTVVLKRIKNKIFPPVPMPVIPDFKPCQPETQEMLEEKEEVHELNLEQLPPEDRRWDEGMDGHVEDERGDSRMSGEDSDESTGSLDGSQSSRTEGDLTDLEQIENQIVMLIYRNGLVFDLKTDSS</sequence>
<dbReference type="Gene3D" id="2.60.40.10">
    <property type="entry name" value="Immunoglobulins"/>
    <property type="match status" value="3"/>
</dbReference>
<dbReference type="InterPro" id="IPR053073">
    <property type="entry name" value="IL11/IL27_subunit_beta"/>
</dbReference>
<accession>A0A6P7MEN7</accession>
<feature type="compositionally biased region" description="Basic and acidic residues" evidence="1">
    <location>
        <begin position="572"/>
        <end position="604"/>
    </location>
</feature>
<keyword evidence="5" id="KW-1185">Reference proteome</keyword>
<protein>
    <submittedName>
        <fullName evidence="6">Uncharacterized protein il12rb1 isoform X1</fullName>
    </submittedName>
</protein>
<feature type="signal peptide" evidence="3">
    <location>
        <begin position="1"/>
        <end position="36"/>
    </location>
</feature>
<dbReference type="RefSeq" id="XP_029004404.1">
    <property type="nucleotide sequence ID" value="XM_029148571.3"/>
</dbReference>
<evidence type="ECO:0000313" key="6">
    <source>
        <dbReference type="RefSeq" id="XP_029004404.1"/>
    </source>
</evidence>
<dbReference type="Pfam" id="PF00041">
    <property type="entry name" value="fn3"/>
    <property type="match status" value="1"/>
</dbReference>
<dbReference type="OrthoDB" id="8945484at2759"/>
<evidence type="ECO:0000313" key="5">
    <source>
        <dbReference type="Proteomes" id="UP000515150"/>
    </source>
</evidence>
<reference evidence="6" key="1">
    <citation type="submission" date="2025-08" db="UniProtKB">
        <authorList>
            <consortium name="RefSeq"/>
        </authorList>
    </citation>
    <scope>IDENTIFICATION</scope>
</reference>
<gene>
    <name evidence="6" type="primary">il12rb1</name>
</gene>
<keyword evidence="3" id="KW-0732">Signal</keyword>
<dbReference type="PROSITE" id="PS50853">
    <property type="entry name" value="FN3"/>
    <property type="match status" value="3"/>
</dbReference>
<keyword evidence="2" id="KW-0472">Membrane</keyword>
<feature type="domain" description="Fibronectin type-III" evidence="4">
    <location>
        <begin position="412"/>
        <end position="509"/>
    </location>
</feature>
<dbReference type="PANTHER" id="PTHR48483:SF1">
    <property type="entry name" value="INTERLEUKIN-12 RECEPTOR SUBUNIT BETA-1-RELATED"/>
    <property type="match status" value="1"/>
</dbReference>
<dbReference type="SMART" id="SM00060">
    <property type="entry name" value="FN3"/>
    <property type="match status" value="3"/>
</dbReference>